<dbReference type="InterPro" id="IPR009100">
    <property type="entry name" value="AcylCoA_DH/oxidase_NM_dom_sf"/>
</dbReference>
<dbReference type="InterPro" id="IPR009075">
    <property type="entry name" value="AcylCo_DH/oxidase_C"/>
</dbReference>
<comment type="caution">
    <text evidence="10">The sequence shown here is derived from an EMBL/GenBank/DDBJ whole genome shotgun (WGS) entry which is preliminary data.</text>
</comment>
<evidence type="ECO:0000256" key="4">
    <source>
        <dbReference type="ARBA" id="ARBA00022827"/>
    </source>
</evidence>
<proteinExistence type="inferred from homology"/>
<evidence type="ECO:0000259" key="9">
    <source>
        <dbReference type="Pfam" id="PF02771"/>
    </source>
</evidence>
<organism evidence="10 11">
    <name type="scientific">Varunaivibrio sulfuroxidans</name>
    <dbReference type="NCBI Taxonomy" id="1773489"/>
    <lineage>
        <taxon>Bacteria</taxon>
        <taxon>Pseudomonadati</taxon>
        <taxon>Pseudomonadota</taxon>
        <taxon>Alphaproteobacteria</taxon>
        <taxon>Rhodospirillales</taxon>
        <taxon>Magnetovibrionaceae</taxon>
        <taxon>Varunaivibrio</taxon>
    </lineage>
</organism>
<dbReference type="InterPro" id="IPR006089">
    <property type="entry name" value="Acyl-CoA_DH_CS"/>
</dbReference>
<dbReference type="Gene3D" id="1.10.540.10">
    <property type="entry name" value="Acyl-CoA dehydrogenase/oxidase, N-terminal domain"/>
    <property type="match status" value="1"/>
</dbReference>
<accession>A0A4R3JEK4</accession>
<sequence length="564" mass="60821">MNAPNPTPDTDTGALFPALLEDCRAALSVAEKLVEAARQGVADLIAPGGTIDPALLEREQVAAHGLAWLATYGEGLAQLLGWAERLDDAGRLGELERLILQVGFGEYLSQMTTGIAMSQVEIVRPGDMGIEDDTVEEILNIQAHRLMRMGNAPALRVRIAVLLDLDGGRFGDLGLGDETLDLVREQFRRFVEDQVAPFCHDWHLADTLIPIAVIEQMAELGVFGLTIPEAFGGLEMGKTAMCVVTEELSRGYIGVGSLGTRSEIAAELIGLGGTDEQRAHYLPRLASGEILPTAVFTEPNTGSDLASLQTRATRDGDAYRITGNKTWITHGARSDMMTLLARTDPEDKGYRGLSMFLVDKTRGDDKSPFPDAHIDGGEIGVLGYRGMKEYEIAFDGLETPAASLLGGAEGQGFKHLMATFEAARIQTAARAVGVAQNAMEEALKYAHDRIQFAQPIFAFPRVAGKIGWMAVETMIARQLTYFSAREKDGGRRCDIEAGMAKLLAARVAWSNADAALQIHGGNGYALEYPISRILVDARILNIFEGAAEIQAQVIARGLVRQAGD</sequence>
<name>A0A4R3JEK4_9PROT</name>
<evidence type="ECO:0000256" key="6">
    <source>
        <dbReference type="RuleBase" id="RU362125"/>
    </source>
</evidence>
<dbReference type="GO" id="GO:0050660">
    <property type="term" value="F:flavin adenine dinucleotide binding"/>
    <property type="evidence" value="ECO:0007669"/>
    <property type="project" value="InterPro"/>
</dbReference>
<keyword evidence="4 6" id="KW-0274">FAD</keyword>
<dbReference type="EMBL" id="SLZW01000003">
    <property type="protein sequence ID" value="TCS63536.1"/>
    <property type="molecule type" value="Genomic_DNA"/>
</dbReference>
<evidence type="ECO:0000256" key="2">
    <source>
        <dbReference type="ARBA" id="ARBA00009347"/>
    </source>
</evidence>
<feature type="domain" description="Acyl-CoA dehydrogenase/oxidase C-terminal" evidence="7">
    <location>
        <begin position="410"/>
        <end position="558"/>
    </location>
</feature>
<dbReference type="Gene3D" id="2.40.110.10">
    <property type="entry name" value="Butyryl-CoA Dehydrogenase, subunit A, domain 2"/>
    <property type="match status" value="1"/>
</dbReference>
<feature type="domain" description="Acyl-CoA dehydrogenase/oxidase N-terminal" evidence="9">
    <location>
        <begin position="178"/>
        <end position="289"/>
    </location>
</feature>
<dbReference type="PROSITE" id="PS00073">
    <property type="entry name" value="ACYL_COA_DH_2"/>
    <property type="match status" value="1"/>
</dbReference>
<dbReference type="OrthoDB" id="5510711at2"/>
<dbReference type="Pfam" id="PF00441">
    <property type="entry name" value="Acyl-CoA_dh_1"/>
    <property type="match status" value="1"/>
</dbReference>
<protein>
    <submittedName>
        <fullName evidence="10">(2S)-methylsuccinyl-CoA dehydrogenase</fullName>
    </submittedName>
</protein>
<evidence type="ECO:0000256" key="5">
    <source>
        <dbReference type="ARBA" id="ARBA00023002"/>
    </source>
</evidence>
<dbReference type="InterPro" id="IPR037069">
    <property type="entry name" value="AcylCoA_DH/ox_N_sf"/>
</dbReference>
<keyword evidence="5 6" id="KW-0560">Oxidoreductase</keyword>
<dbReference type="PANTHER" id="PTHR43884">
    <property type="entry name" value="ACYL-COA DEHYDROGENASE"/>
    <property type="match status" value="1"/>
</dbReference>
<dbReference type="GO" id="GO:0003995">
    <property type="term" value="F:acyl-CoA dehydrogenase activity"/>
    <property type="evidence" value="ECO:0007669"/>
    <property type="project" value="InterPro"/>
</dbReference>
<dbReference type="FunFam" id="2.40.110.10:FF:000015">
    <property type="entry name" value="Acyl-CoA dehydrogenase"/>
    <property type="match status" value="1"/>
</dbReference>
<evidence type="ECO:0000256" key="3">
    <source>
        <dbReference type="ARBA" id="ARBA00022630"/>
    </source>
</evidence>
<evidence type="ECO:0000259" key="7">
    <source>
        <dbReference type="Pfam" id="PF00441"/>
    </source>
</evidence>
<dbReference type="PANTHER" id="PTHR43884:SF12">
    <property type="entry name" value="ISOVALERYL-COA DEHYDROGENASE, MITOCHONDRIAL-RELATED"/>
    <property type="match status" value="1"/>
</dbReference>
<reference evidence="10 11" key="1">
    <citation type="submission" date="2019-03" db="EMBL/GenBank/DDBJ databases">
        <title>Genomic Encyclopedia of Type Strains, Phase IV (KMG-IV): sequencing the most valuable type-strain genomes for metagenomic binning, comparative biology and taxonomic classification.</title>
        <authorList>
            <person name="Goeker M."/>
        </authorList>
    </citation>
    <scope>NUCLEOTIDE SEQUENCE [LARGE SCALE GENOMIC DNA]</scope>
    <source>
        <strain evidence="10 11">DSM 101688</strain>
    </source>
</reference>
<keyword evidence="11" id="KW-1185">Reference proteome</keyword>
<dbReference type="AlphaFoldDB" id="A0A4R3JEK4"/>
<dbReference type="Gene3D" id="1.20.140.10">
    <property type="entry name" value="Butyryl-CoA Dehydrogenase, subunit A, domain 3"/>
    <property type="match status" value="1"/>
</dbReference>
<gene>
    <name evidence="10" type="ORF">EDD55_103158</name>
</gene>
<feature type="domain" description="Acyl-CoA oxidase/dehydrogenase middle" evidence="8">
    <location>
        <begin position="295"/>
        <end position="395"/>
    </location>
</feature>
<dbReference type="Pfam" id="PF02771">
    <property type="entry name" value="Acyl-CoA_dh_N"/>
    <property type="match status" value="1"/>
</dbReference>
<dbReference type="SUPFAM" id="SSF56645">
    <property type="entry name" value="Acyl-CoA dehydrogenase NM domain-like"/>
    <property type="match status" value="1"/>
</dbReference>
<evidence type="ECO:0000313" key="10">
    <source>
        <dbReference type="EMBL" id="TCS63536.1"/>
    </source>
</evidence>
<dbReference type="RefSeq" id="WP_132938510.1">
    <property type="nucleotide sequence ID" value="NZ_CP119676.1"/>
</dbReference>
<dbReference type="InterPro" id="IPR046373">
    <property type="entry name" value="Acyl-CoA_Oxase/DH_mid-dom_sf"/>
</dbReference>
<dbReference type="InterPro" id="IPR006091">
    <property type="entry name" value="Acyl-CoA_Oxase/DH_mid-dom"/>
</dbReference>
<evidence type="ECO:0000313" key="11">
    <source>
        <dbReference type="Proteomes" id="UP000295304"/>
    </source>
</evidence>
<dbReference type="Pfam" id="PF02770">
    <property type="entry name" value="Acyl-CoA_dh_M"/>
    <property type="match status" value="1"/>
</dbReference>
<dbReference type="Proteomes" id="UP000295304">
    <property type="component" value="Unassembled WGS sequence"/>
</dbReference>
<evidence type="ECO:0000259" key="8">
    <source>
        <dbReference type="Pfam" id="PF02770"/>
    </source>
</evidence>
<dbReference type="FunFam" id="1.20.140.10:FF:000001">
    <property type="entry name" value="Acyl-CoA dehydrogenase"/>
    <property type="match status" value="1"/>
</dbReference>
<evidence type="ECO:0000256" key="1">
    <source>
        <dbReference type="ARBA" id="ARBA00001974"/>
    </source>
</evidence>
<dbReference type="InterPro" id="IPR013786">
    <property type="entry name" value="AcylCoA_DH/ox_N"/>
</dbReference>
<keyword evidence="3 6" id="KW-0285">Flavoprotein</keyword>
<comment type="cofactor">
    <cofactor evidence="1 6">
        <name>FAD</name>
        <dbReference type="ChEBI" id="CHEBI:57692"/>
    </cofactor>
</comment>
<dbReference type="SUPFAM" id="SSF47203">
    <property type="entry name" value="Acyl-CoA dehydrogenase C-terminal domain-like"/>
    <property type="match status" value="1"/>
</dbReference>
<comment type="similarity">
    <text evidence="2 6">Belongs to the acyl-CoA dehydrogenase family.</text>
</comment>
<dbReference type="InterPro" id="IPR036250">
    <property type="entry name" value="AcylCo_DH-like_C"/>
</dbReference>